<accession>A0A0M0KBZ8</accession>
<keyword evidence="1" id="KW-0472">Membrane</keyword>
<name>A0A0M0KBZ8_ALKHA</name>
<keyword evidence="1" id="KW-1133">Transmembrane helix</keyword>
<evidence type="ECO:0000313" key="2">
    <source>
        <dbReference type="EMBL" id="KOO36314.1"/>
    </source>
</evidence>
<protein>
    <recommendedName>
        <fullName evidence="3">ABC-2 family transporter protein</fullName>
    </recommendedName>
</protein>
<dbReference type="GeneID" id="87596367"/>
<feature type="transmembrane region" description="Helical" evidence="1">
    <location>
        <begin position="176"/>
        <end position="193"/>
    </location>
</feature>
<sequence length="230" mass="25606">MLKLIQLEFKKVRFSGYIRGIIIANVLIALFVTGITFLEQLEGIYAFQTYGEAFSLINVLVQVTFVVFAAVLIARLVIEEYKYKTITVMFSYPIQRKKLFAAKLIIVFFFTFVTILLSNAFVTTAFFFLSEHFSLVPDQLSHYLLIDHAKSLLISTATSSGISLAPVYFGMLKKSVPTTIVSGLLLIAIVTSNNNGFSLSSITIIPVTLACIGILLAYLTFRNIEEADVL</sequence>
<reference evidence="2" key="1">
    <citation type="submission" date="2015-08" db="EMBL/GenBank/DDBJ databases">
        <title>Complete DNA Sequence of Pseudomonas syringae pv. actinidiae, the Causal Agent of Kiwifruit Canker Disease.</title>
        <authorList>
            <person name="Rikkerink E.H.A."/>
            <person name="Fineran P.C."/>
        </authorList>
    </citation>
    <scope>NUCLEOTIDE SEQUENCE</scope>
    <source>
        <strain evidence="2">DSM 13666</strain>
    </source>
</reference>
<dbReference type="AlphaFoldDB" id="A0A0M0KBZ8"/>
<dbReference type="EMBL" id="LILD01000014">
    <property type="protein sequence ID" value="KOO36314.1"/>
    <property type="molecule type" value="Genomic_DNA"/>
</dbReference>
<evidence type="ECO:0000256" key="1">
    <source>
        <dbReference type="SAM" id="Phobius"/>
    </source>
</evidence>
<organism evidence="2">
    <name type="scientific">Halalkalibacterium halodurans</name>
    <name type="common">Bacillus halodurans</name>
    <dbReference type="NCBI Taxonomy" id="86665"/>
    <lineage>
        <taxon>Bacteria</taxon>
        <taxon>Bacillati</taxon>
        <taxon>Bacillota</taxon>
        <taxon>Bacilli</taxon>
        <taxon>Bacillales</taxon>
        <taxon>Bacillaceae</taxon>
        <taxon>Halalkalibacterium (ex Joshi et al. 2022)</taxon>
    </lineage>
</organism>
<dbReference type="Pfam" id="PF12730">
    <property type="entry name" value="ABC2_membrane_4"/>
    <property type="match status" value="1"/>
</dbReference>
<feature type="transmembrane region" description="Helical" evidence="1">
    <location>
        <begin position="21"/>
        <end position="41"/>
    </location>
</feature>
<feature type="transmembrane region" description="Helical" evidence="1">
    <location>
        <begin position="199"/>
        <end position="221"/>
    </location>
</feature>
<comment type="caution">
    <text evidence="2">The sequence shown here is derived from an EMBL/GenBank/DDBJ whole genome shotgun (WGS) entry which is preliminary data.</text>
</comment>
<gene>
    <name evidence="2" type="ORF">AMD02_19240</name>
</gene>
<feature type="transmembrane region" description="Helical" evidence="1">
    <location>
        <begin position="99"/>
        <end position="129"/>
    </location>
</feature>
<dbReference type="PATRIC" id="fig|136160.3.peg.3827"/>
<keyword evidence="1" id="KW-0812">Transmembrane</keyword>
<proteinExistence type="predicted"/>
<evidence type="ECO:0008006" key="3">
    <source>
        <dbReference type="Google" id="ProtNLM"/>
    </source>
</evidence>
<feature type="transmembrane region" description="Helical" evidence="1">
    <location>
        <begin position="53"/>
        <end position="78"/>
    </location>
</feature>
<dbReference type="RefSeq" id="WP_053432533.1">
    <property type="nucleotide sequence ID" value="NZ_CP040441.1"/>
</dbReference>